<dbReference type="RefSeq" id="WP_184179029.1">
    <property type="nucleotide sequence ID" value="NZ_JACHGF010000014.1"/>
</dbReference>
<keyword evidence="4" id="KW-1185">Reference proteome</keyword>
<dbReference type="PROSITE" id="PS50110">
    <property type="entry name" value="RESPONSE_REGULATORY"/>
    <property type="match status" value="1"/>
</dbReference>
<accession>A0A840TVA7</accession>
<feature type="domain" description="Response regulatory" evidence="2">
    <location>
        <begin position="4"/>
        <end position="116"/>
    </location>
</feature>
<dbReference type="AlphaFoldDB" id="A0A840TVA7"/>
<evidence type="ECO:0000259" key="2">
    <source>
        <dbReference type="PROSITE" id="PS50110"/>
    </source>
</evidence>
<evidence type="ECO:0000313" key="3">
    <source>
        <dbReference type="EMBL" id="MBB5287184.1"/>
    </source>
</evidence>
<reference evidence="3 4" key="1">
    <citation type="submission" date="2020-08" db="EMBL/GenBank/DDBJ databases">
        <title>Genomic Encyclopedia of Type Strains, Phase IV (KMG-IV): sequencing the most valuable type-strain genomes for metagenomic binning, comparative biology and taxonomic classification.</title>
        <authorList>
            <person name="Goeker M."/>
        </authorList>
    </citation>
    <scope>NUCLEOTIDE SEQUENCE [LARGE SCALE GENOMIC DNA]</scope>
    <source>
        <strain evidence="3 4">DSM 105074</strain>
    </source>
</reference>
<dbReference type="InterPro" id="IPR001789">
    <property type="entry name" value="Sig_transdc_resp-reg_receiver"/>
</dbReference>
<name>A0A840TVA7_9BACT</name>
<proteinExistence type="predicted"/>
<dbReference type="Gene3D" id="3.40.50.2300">
    <property type="match status" value="1"/>
</dbReference>
<evidence type="ECO:0000256" key="1">
    <source>
        <dbReference type="PROSITE-ProRule" id="PRU00169"/>
    </source>
</evidence>
<organism evidence="3 4">
    <name type="scientific">Rhabdobacter roseus</name>
    <dbReference type="NCBI Taxonomy" id="1655419"/>
    <lineage>
        <taxon>Bacteria</taxon>
        <taxon>Pseudomonadati</taxon>
        <taxon>Bacteroidota</taxon>
        <taxon>Cytophagia</taxon>
        <taxon>Cytophagales</taxon>
        <taxon>Cytophagaceae</taxon>
        <taxon>Rhabdobacter</taxon>
    </lineage>
</organism>
<dbReference type="Proteomes" id="UP000557307">
    <property type="component" value="Unassembled WGS sequence"/>
</dbReference>
<dbReference type="InterPro" id="IPR011006">
    <property type="entry name" value="CheY-like_superfamily"/>
</dbReference>
<dbReference type="GO" id="GO:0000160">
    <property type="term" value="P:phosphorelay signal transduction system"/>
    <property type="evidence" value="ECO:0007669"/>
    <property type="project" value="InterPro"/>
</dbReference>
<evidence type="ECO:0000313" key="4">
    <source>
        <dbReference type="Proteomes" id="UP000557307"/>
    </source>
</evidence>
<dbReference type="SUPFAM" id="SSF52172">
    <property type="entry name" value="CheY-like"/>
    <property type="match status" value="1"/>
</dbReference>
<sequence>MVLTCGLIEYEPLSVSLMEQYIGRTPGLELVWTCGSAEEAHTHLERYNPDLVFWEVRTLPAAVASILLPIVKYHAGIIVTSAYFPDMIEGLPFRALDYLHKPFSYQQFLRSIDQYRFPPTD</sequence>
<gene>
    <name evidence="3" type="ORF">HNQ92_005346</name>
</gene>
<dbReference type="EMBL" id="JACHGF010000014">
    <property type="protein sequence ID" value="MBB5287184.1"/>
    <property type="molecule type" value="Genomic_DNA"/>
</dbReference>
<protein>
    <submittedName>
        <fullName evidence="3">Response regulator of citrate/malate metabolism</fullName>
    </submittedName>
</protein>
<comment type="caution">
    <text evidence="1">Lacks conserved residue(s) required for the propagation of feature annotation.</text>
</comment>
<comment type="caution">
    <text evidence="3">The sequence shown here is derived from an EMBL/GenBank/DDBJ whole genome shotgun (WGS) entry which is preliminary data.</text>
</comment>